<keyword evidence="2" id="KW-1185">Reference proteome</keyword>
<evidence type="ECO:0008006" key="3">
    <source>
        <dbReference type="Google" id="ProtNLM"/>
    </source>
</evidence>
<proteinExistence type="predicted"/>
<dbReference type="RefSeq" id="WP_107754475.1">
    <property type="nucleotide sequence ID" value="NZ_QBKF01000013.1"/>
</dbReference>
<gene>
    <name evidence="1" type="ORF">DDE23_21260</name>
</gene>
<organism evidence="1 2">
    <name type="scientific">Pararhodobacter aggregans</name>
    <dbReference type="NCBI Taxonomy" id="404875"/>
    <lineage>
        <taxon>Bacteria</taxon>
        <taxon>Pseudomonadati</taxon>
        <taxon>Pseudomonadota</taxon>
        <taxon>Alphaproteobacteria</taxon>
        <taxon>Rhodobacterales</taxon>
        <taxon>Paracoccaceae</taxon>
        <taxon>Pararhodobacter</taxon>
    </lineage>
</organism>
<name>A0A2T7ULH0_9RHOB</name>
<dbReference type="Proteomes" id="UP000244810">
    <property type="component" value="Unassembled WGS sequence"/>
</dbReference>
<protein>
    <recommendedName>
        <fullName evidence="3">Sulfotransferase family protein</fullName>
    </recommendedName>
</protein>
<evidence type="ECO:0000313" key="1">
    <source>
        <dbReference type="EMBL" id="PVE45552.1"/>
    </source>
</evidence>
<reference evidence="1 2" key="1">
    <citation type="journal article" date="2011" name="Syst. Appl. Microbiol.">
        <title>Defluviimonas denitrificans gen. nov., sp. nov., and Pararhodobacter aggregans gen. nov., sp. nov., non-phototrophic Rhodobacteraceae from the biofilter of a marine aquaculture.</title>
        <authorList>
            <person name="Foesel B.U."/>
            <person name="Drake H.L."/>
            <person name="Schramm A."/>
        </authorList>
    </citation>
    <scope>NUCLEOTIDE SEQUENCE [LARGE SCALE GENOMIC DNA]</scope>
    <source>
        <strain evidence="1 2">D1-19</strain>
    </source>
</reference>
<comment type="caution">
    <text evidence="1">The sequence shown here is derived from an EMBL/GenBank/DDBJ whole genome shotgun (WGS) entry which is preliminary data.</text>
</comment>
<evidence type="ECO:0000313" key="2">
    <source>
        <dbReference type="Proteomes" id="UP000244810"/>
    </source>
</evidence>
<dbReference type="InterPro" id="IPR027417">
    <property type="entry name" value="P-loop_NTPase"/>
</dbReference>
<dbReference type="AlphaFoldDB" id="A0A2T7ULH0"/>
<dbReference type="EMBL" id="QDDR01000014">
    <property type="protein sequence ID" value="PVE45552.1"/>
    <property type="molecule type" value="Genomic_DNA"/>
</dbReference>
<dbReference type="SUPFAM" id="SSF52540">
    <property type="entry name" value="P-loop containing nucleoside triphosphate hydrolases"/>
    <property type="match status" value="1"/>
</dbReference>
<accession>A0A2T7ULH0</accession>
<sequence>MSDQQGPRRLVLHIGVQKTATTAAQQFLQANAGALKPWLTLFTPRKGTPAQQLGRRAFEYSRAPSAESETAFVEAIRAMKAELEQTSGTVLISHENLVGAPPGSYGETQLYPFIGRIVALLDAHFAPYRPEFVYYTRDMAGWKRSLHNQIVKTDGYTGTWDAFQTMAAPIADWDGFHARLCTAAGPDRVTAFRLENQVSRDRPGQQMLRHLGVPEQQLARLEPVVGARNESLNAGALEFMRRANAAGFNPYNLTRLGGLVAASQSLFSPSVVLTQE</sequence>
<dbReference type="OrthoDB" id="7762993at2"/>